<feature type="chain" id="PRO_5039920254" evidence="1">
    <location>
        <begin position="21"/>
        <end position="851"/>
    </location>
</feature>
<dbReference type="GO" id="GO:0009279">
    <property type="term" value="C:cell outer membrane"/>
    <property type="evidence" value="ECO:0007669"/>
    <property type="project" value="InterPro"/>
</dbReference>
<proteinExistence type="inferred from homology"/>
<dbReference type="Gene3D" id="2.60.450.10">
    <property type="entry name" value="Lipopolysaccharide (LPS) transport protein A like domain"/>
    <property type="match status" value="1"/>
</dbReference>
<dbReference type="PATRIC" id="fig|394096.3.peg.6082"/>
<dbReference type="AlphaFoldDB" id="A0A085WAL5"/>
<dbReference type="GO" id="GO:0015920">
    <property type="term" value="P:lipopolysaccharide transport"/>
    <property type="evidence" value="ECO:0007669"/>
    <property type="project" value="InterPro"/>
</dbReference>
<dbReference type="HAMAP" id="MF_01411">
    <property type="entry name" value="LPS_assembly_LptD"/>
    <property type="match status" value="1"/>
</dbReference>
<evidence type="ECO:0000313" key="4">
    <source>
        <dbReference type="Proteomes" id="UP000028725"/>
    </source>
</evidence>
<feature type="signal peptide" evidence="1">
    <location>
        <begin position="1"/>
        <end position="20"/>
    </location>
</feature>
<keyword evidence="4" id="KW-1185">Reference proteome</keyword>
<dbReference type="RefSeq" id="WP_044193677.1">
    <property type="nucleotide sequence ID" value="NZ_JMCB01000013.1"/>
</dbReference>
<dbReference type="PANTHER" id="PTHR30189:SF1">
    <property type="entry name" value="LPS-ASSEMBLY PROTEIN LPTD"/>
    <property type="match status" value="1"/>
</dbReference>
<dbReference type="InterPro" id="IPR007543">
    <property type="entry name" value="LptD_C"/>
</dbReference>
<reference evidence="3 4" key="1">
    <citation type="submission" date="2014-04" db="EMBL/GenBank/DDBJ databases">
        <title>Genome assembly of Hyalangium minutum DSM 14724.</title>
        <authorList>
            <person name="Sharma G."/>
            <person name="Subramanian S."/>
        </authorList>
    </citation>
    <scope>NUCLEOTIDE SEQUENCE [LARGE SCALE GENOMIC DNA]</scope>
    <source>
        <strain evidence="3 4">DSM 14724</strain>
    </source>
</reference>
<evidence type="ECO:0000313" key="3">
    <source>
        <dbReference type="EMBL" id="KFE64728.1"/>
    </source>
</evidence>
<feature type="domain" description="LptD C-terminal" evidence="2">
    <location>
        <begin position="339"/>
        <end position="600"/>
    </location>
</feature>
<accession>A0A085WAL5</accession>
<keyword evidence="1" id="KW-0732">Signal</keyword>
<protein>
    <submittedName>
        <fullName evidence="3">Outer membrane protein</fullName>
    </submittedName>
</protein>
<dbReference type="InterPro" id="IPR020889">
    <property type="entry name" value="LipoPS_assembly_LptD"/>
</dbReference>
<comment type="caution">
    <text evidence="3">The sequence shown here is derived from an EMBL/GenBank/DDBJ whole genome shotgun (WGS) entry which is preliminary data.</text>
</comment>
<organism evidence="3 4">
    <name type="scientific">Hyalangium minutum</name>
    <dbReference type="NCBI Taxonomy" id="394096"/>
    <lineage>
        <taxon>Bacteria</taxon>
        <taxon>Pseudomonadati</taxon>
        <taxon>Myxococcota</taxon>
        <taxon>Myxococcia</taxon>
        <taxon>Myxococcales</taxon>
        <taxon>Cystobacterineae</taxon>
        <taxon>Archangiaceae</taxon>
        <taxon>Hyalangium</taxon>
    </lineage>
</organism>
<dbReference type="Pfam" id="PF04453">
    <property type="entry name" value="LptD"/>
    <property type="match status" value="1"/>
</dbReference>
<evidence type="ECO:0000259" key="2">
    <source>
        <dbReference type="Pfam" id="PF04453"/>
    </source>
</evidence>
<dbReference type="Proteomes" id="UP000028725">
    <property type="component" value="Unassembled WGS sequence"/>
</dbReference>
<dbReference type="EMBL" id="JMCB01000013">
    <property type="protein sequence ID" value="KFE64728.1"/>
    <property type="molecule type" value="Genomic_DNA"/>
</dbReference>
<dbReference type="GO" id="GO:0043165">
    <property type="term" value="P:Gram-negative-bacterium-type cell outer membrane assembly"/>
    <property type="evidence" value="ECO:0007669"/>
    <property type="project" value="InterPro"/>
</dbReference>
<evidence type="ECO:0000256" key="1">
    <source>
        <dbReference type="SAM" id="SignalP"/>
    </source>
</evidence>
<gene>
    <name evidence="3" type="ORF">DB31_1746</name>
</gene>
<dbReference type="InterPro" id="IPR050218">
    <property type="entry name" value="LptD"/>
</dbReference>
<name>A0A085WAL5_9BACT</name>
<dbReference type="GO" id="GO:1990351">
    <property type="term" value="C:transporter complex"/>
    <property type="evidence" value="ECO:0007669"/>
    <property type="project" value="TreeGrafter"/>
</dbReference>
<sequence length="851" mass="93023">MSLLAPAALALLVSAQIPLATQIQLPTGDTVEVAADYVVYEPDKQVLTARGHTELRTAETLLRAEEVTYDQANQRARASGGVMFVSGQFAAVADEVEVDLKSNEANVKGGLFMQKRNVTSEALRSAETPQQLRQMGETPVLISGTRIKRTGPNAFAVDDLAFTPCECGPGEPSWRVEANNANVQMGERAILTWPVVYVHSVPVFALPWLYLPLAERRSGLLVPRPTTSSLFGFGIDQPVFLTLGRSYDLTLTPGYYTGGSQEDHVLSEAVTRKEPRYFGVKGPRLHTEFRYVPSERTRGRATLGFLYDLRPPRDPNNGTFYRVDGGTNEALSEHRGLRAEASWQHTQDMGNGFRNRVDAAFVSDGFYTRDFTADIVARENQYLRSSAVLYHRGEEHYAGVDVSLRQDIRWGFSFLREDRVPAATDPTRPLVPGPLTFQRLPSITVALPERLLGKRWAAGLRVEFSRLSPLTRSYGDEGEDGLFNASRAYEVLNEDGTKTPLPDSTQSNGVFDASDREARNRLDFFPRLSTSVGLGPYARLTPSLALRQDFYLGERSGHVAQRGYPLLGVAVDSELARTYEEGSAAWRHTLRPSVEVRYVPGVWGGVPSPGASPDRPPQRYDELDAALPVGADGRDRGFLHAVVEVSQSLQRKQGDQRREVLRLRLGQGFDLSRHAPTFGGGSYGEERGVLRDTYARVNASAGVLNAGALVRFDPISEQISQLSADASIDNGKGEALYARYDDLLAVGSDRLRRGIDALVGPAAESRARAQLLVAGSRLSLGIGLGLRYEAIVQPLAKTQSPLAQQVLGVSYGPACDCWRIEGVATLRRGQKRPDFGVNLSVAGVGAFGSGS</sequence>
<dbReference type="OrthoDB" id="9760225at2"/>
<dbReference type="PANTHER" id="PTHR30189">
    <property type="entry name" value="LPS-ASSEMBLY PROTEIN"/>
    <property type="match status" value="1"/>
</dbReference>
<dbReference type="STRING" id="394096.DB31_1746"/>